<keyword evidence="5 7" id="KW-0472">Membrane</keyword>
<feature type="transmembrane region" description="Helical" evidence="7">
    <location>
        <begin position="12"/>
        <end position="30"/>
    </location>
</feature>
<gene>
    <name evidence="9" type="ORF">SAMN04489860_2529</name>
</gene>
<dbReference type="Proteomes" id="UP000185663">
    <property type="component" value="Chromosome I"/>
</dbReference>
<keyword evidence="3" id="KW-0201">Cytochrome c-type biogenesis</keyword>
<feature type="transmembrane region" description="Helical" evidence="7">
    <location>
        <begin position="152"/>
        <end position="173"/>
    </location>
</feature>
<feature type="compositionally biased region" description="Low complexity" evidence="6">
    <location>
        <begin position="48"/>
        <end position="69"/>
    </location>
</feature>
<dbReference type="GO" id="GO:0020037">
    <property type="term" value="F:heme binding"/>
    <property type="evidence" value="ECO:0007669"/>
    <property type="project" value="InterPro"/>
</dbReference>
<feature type="region of interest" description="Disordered" evidence="6">
    <location>
        <begin position="41"/>
        <end position="84"/>
    </location>
</feature>
<feature type="transmembrane region" description="Helical" evidence="7">
    <location>
        <begin position="248"/>
        <end position="267"/>
    </location>
</feature>
<reference evidence="10" key="1">
    <citation type="submission" date="2016-10" db="EMBL/GenBank/DDBJ databases">
        <authorList>
            <person name="Varghese N."/>
            <person name="Submissions S."/>
        </authorList>
    </citation>
    <scope>NUCLEOTIDE SEQUENCE [LARGE SCALE GENOMIC DNA]</scope>
    <source>
        <strain evidence="10">DSM 22126</strain>
    </source>
</reference>
<dbReference type="GO" id="GO:0017004">
    <property type="term" value="P:cytochrome complex assembly"/>
    <property type="evidence" value="ECO:0007669"/>
    <property type="project" value="UniProtKB-KW"/>
</dbReference>
<evidence type="ECO:0000313" key="10">
    <source>
        <dbReference type="Proteomes" id="UP000185663"/>
    </source>
</evidence>
<dbReference type="AlphaFoldDB" id="A0A1H1VJY1"/>
<feature type="transmembrane region" description="Helical" evidence="7">
    <location>
        <begin position="185"/>
        <end position="207"/>
    </location>
</feature>
<dbReference type="RefSeq" id="WP_083372709.1">
    <property type="nucleotide sequence ID" value="NZ_LT629776.1"/>
</dbReference>
<evidence type="ECO:0000256" key="5">
    <source>
        <dbReference type="ARBA" id="ARBA00023136"/>
    </source>
</evidence>
<organism evidence="9 10">
    <name type="scientific">Paraoerskovia marina</name>
    <dbReference type="NCBI Taxonomy" id="545619"/>
    <lineage>
        <taxon>Bacteria</taxon>
        <taxon>Bacillati</taxon>
        <taxon>Actinomycetota</taxon>
        <taxon>Actinomycetes</taxon>
        <taxon>Micrococcales</taxon>
        <taxon>Cellulomonadaceae</taxon>
        <taxon>Paraoerskovia</taxon>
    </lineage>
</organism>
<feature type="transmembrane region" description="Helical" evidence="7">
    <location>
        <begin position="282"/>
        <end position="297"/>
    </location>
</feature>
<comment type="subcellular location">
    <subcellularLocation>
        <location evidence="1">Membrane</location>
        <topology evidence="1">Multi-pass membrane protein</topology>
    </subcellularLocation>
</comment>
<dbReference type="EMBL" id="LT629776">
    <property type="protein sequence ID" value="SDS85063.1"/>
    <property type="molecule type" value="Genomic_DNA"/>
</dbReference>
<dbReference type="InterPro" id="IPR045062">
    <property type="entry name" value="Cyt_c_biogenesis_CcsA/CcmC"/>
</dbReference>
<keyword evidence="10" id="KW-1185">Reference proteome</keyword>
<dbReference type="STRING" id="545619.SAMN04489860_2529"/>
<evidence type="ECO:0000256" key="1">
    <source>
        <dbReference type="ARBA" id="ARBA00004141"/>
    </source>
</evidence>
<evidence type="ECO:0000256" key="6">
    <source>
        <dbReference type="SAM" id="MobiDB-lite"/>
    </source>
</evidence>
<dbReference type="NCBIfam" id="TIGR03144">
    <property type="entry name" value="cytochr_II_ccsB"/>
    <property type="match status" value="1"/>
</dbReference>
<sequence>MSIAEFSTDLVWGAATVLAVSLIAFAMDLAQVSARRAEASRAEEESDAAPAAESADSAGASVSSAVEGGTPAGGSTATVTATDEAPQRRRAAGIGVSTAWLGTILLGVAIAARGVAAGRAPWANMYEFTLVGAFVALVVFLGVNVRRDIRWLGAFVTGIAILFIAVAQVNFFVPADGLQPALQSYWLVIHVGVAIIASGIFTVAFLMSVLQLLRDSRDEGSAILNRRGWGWLELTPTPTRLEGLSFRLNAVGFVLWTFTVIAGAIWAEHAWGRYWGWDPKEVWSFVVWVVYAAYLHARTTRGWSGRRAAYFVLVGYACVIFNFTGVNLIFNGKHSYSGM</sequence>
<evidence type="ECO:0000256" key="7">
    <source>
        <dbReference type="SAM" id="Phobius"/>
    </source>
</evidence>
<dbReference type="InterPro" id="IPR002541">
    <property type="entry name" value="Cyt_c_assembly"/>
</dbReference>
<dbReference type="PANTHER" id="PTHR30071">
    <property type="entry name" value="HEME EXPORTER PROTEIN C"/>
    <property type="match status" value="1"/>
</dbReference>
<proteinExistence type="predicted"/>
<accession>A0A1H1VJY1</accession>
<dbReference type="Pfam" id="PF01578">
    <property type="entry name" value="Cytochrom_C_asm"/>
    <property type="match status" value="1"/>
</dbReference>
<keyword evidence="4 7" id="KW-1133">Transmembrane helix</keyword>
<dbReference type="GO" id="GO:0005886">
    <property type="term" value="C:plasma membrane"/>
    <property type="evidence" value="ECO:0007669"/>
    <property type="project" value="TreeGrafter"/>
</dbReference>
<evidence type="ECO:0000259" key="8">
    <source>
        <dbReference type="Pfam" id="PF01578"/>
    </source>
</evidence>
<evidence type="ECO:0000256" key="2">
    <source>
        <dbReference type="ARBA" id="ARBA00022692"/>
    </source>
</evidence>
<feature type="domain" description="Cytochrome c assembly protein" evidence="8">
    <location>
        <begin position="122"/>
        <end position="332"/>
    </location>
</feature>
<name>A0A1H1VJY1_9CELL</name>
<protein>
    <submittedName>
        <fullName evidence="9">Cytochrome c-type biogenesis protein CcsB</fullName>
    </submittedName>
</protein>
<dbReference type="InterPro" id="IPR017562">
    <property type="entry name" value="Cyt_c_biogenesis_CcsA"/>
</dbReference>
<dbReference type="eggNOG" id="COG0755">
    <property type="taxonomic scope" value="Bacteria"/>
</dbReference>
<dbReference type="PANTHER" id="PTHR30071:SF1">
    <property type="entry name" value="CYTOCHROME B_B6 PROTEIN-RELATED"/>
    <property type="match status" value="1"/>
</dbReference>
<feature type="transmembrane region" description="Helical" evidence="7">
    <location>
        <begin position="309"/>
        <end position="330"/>
    </location>
</feature>
<evidence type="ECO:0000313" key="9">
    <source>
        <dbReference type="EMBL" id="SDS85063.1"/>
    </source>
</evidence>
<keyword evidence="2 7" id="KW-0812">Transmembrane</keyword>
<feature type="transmembrane region" description="Helical" evidence="7">
    <location>
        <begin position="94"/>
        <end position="116"/>
    </location>
</feature>
<dbReference type="OrthoDB" id="9814290at2"/>
<evidence type="ECO:0000256" key="3">
    <source>
        <dbReference type="ARBA" id="ARBA00022748"/>
    </source>
</evidence>
<feature type="transmembrane region" description="Helical" evidence="7">
    <location>
        <begin position="128"/>
        <end position="145"/>
    </location>
</feature>
<evidence type="ECO:0000256" key="4">
    <source>
        <dbReference type="ARBA" id="ARBA00022989"/>
    </source>
</evidence>